<protein>
    <recommendedName>
        <fullName evidence="3">Reverse transcriptase domain-containing protein</fullName>
    </recommendedName>
</protein>
<accession>A0AAE1SW52</accession>
<evidence type="ECO:0000313" key="2">
    <source>
        <dbReference type="Proteomes" id="UP001291623"/>
    </source>
</evidence>
<gene>
    <name evidence="1" type="ORF">RND71_003606</name>
</gene>
<dbReference type="AlphaFoldDB" id="A0AAE1SW52"/>
<comment type="caution">
    <text evidence="1">The sequence shown here is derived from an EMBL/GenBank/DDBJ whole genome shotgun (WGS) entry which is preliminary data.</text>
</comment>
<name>A0AAE1SW52_9SOLA</name>
<dbReference type="EMBL" id="JAVYJV010000002">
    <property type="protein sequence ID" value="KAK4377310.1"/>
    <property type="molecule type" value="Genomic_DNA"/>
</dbReference>
<dbReference type="Proteomes" id="UP001291623">
    <property type="component" value="Unassembled WGS sequence"/>
</dbReference>
<reference evidence="1" key="1">
    <citation type="submission" date="2023-12" db="EMBL/GenBank/DDBJ databases">
        <title>Genome assembly of Anisodus tanguticus.</title>
        <authorList>
            <person name="Wang Y.-J."/>
        </authorList>
    </citation>
    <scope>NUCLEOTIDE SEQUENCE</scope>
    <source>
        <strain evidence="1">KB-2021</strain>
        <tissue evidence="1">Leaf</tissue>
    </source>
</reference>
<evidence type="ECO:0000313" key="1">
    <source>
        <dbReference type="EMBL" id="KAK4377310.1"/>
    </source>
</evidence>
<evidence type="ECO:0008006" key="3">
    <source>
        <dbReference type="Google" id="ProtNLM"/>
    </source>
</evidence>
<keyword evidence="2" id="KW-1185">Reference proteome</keyword>
<organism evidence="1 2">
    <name type="scientific">Anisodus tanguticus</name>
    <dbReference type="NCBI Taxonomy" id="243964"/>
    <lineage>
        <taxon>Eukaryota</taxon>
        <taxon>Viridiplantae</taxon>
        <taxon>Streptophyta</taxon>
        <taxon>Embryophyta</taxon>
        <taxon>Tracheophyta</taxon>
        <taxon>Spermatophyta</taxon>
        <taxon>Magnoliopsida</taxon>
        <taxon>eudicotyledons</taxon>
        <taxon>Gunneridae</taxon>
        <taxon>Pentapetalae</taxon>
        <taxon>asterids</taxon>
        <taxon>lamiids</taxon>
        <taxon>Solanales</taxon>
        <taxon>Solanaceae</taxon>
        <taxon>Solanoideae</taxon>
        <taxon>Hyoscyameae</taxon>
        <taxon>Anisodus</taxon>
    </lineage>
</organism>
<sequence>MGVISVIDDEVELNTDIDGIEGALMAVLLNHDDEVVEGIMEIMLALEGQESYSYAPRRLALDLENRGVPHLKPPIKKPPTLELKPLPSHLEYKFLGPNDSLPVIIPSKLNESQVEALLSILRTYKRAIKWTIVDI</sequence>
<proteinExistence type="predicted"/>